<dbReference type="AlphaFoldDB" id="A0A8R7QTR5"/>
<evidence type="ECO:0000313" key="2">
    <source>
        <dbReference type="Proteomes" id="UP000015106"/>
    </source>
</evidence>
<evidence type="ECO:0000313" key="1">
    <source>
        <dbReference type="EnsemblPlants" id="TuG1812G0600002449.01.T01"/>
    </source>
</evidence>
<dbReference type="EnsemblPlants" id="TuG1812G0600002449.01.T01">
    <property type="protein sequence ID" value="TuG1812G0600002449.01.T01"/>
    <property type="gene ID" value="TuG1812G0600002449.01"/>
</dbReference>
<reference evidence="2" key="1">
    <citation type="journal article" date="2013" name="Nature">
        <title>Draft genome of the wheat A-genome progenitor Triticum urartu.</title>
        <authorList>
            <person name="Ling H.Q."/>
            <person name="Zhao S."/>
            <person name="Liu D."/>
            <person name="Wang J."/>
            <person name="Sun H."/>
            <person name="Zhang C."/>
            <person name="Fan H."/>
            <person name="Li D."/>
            <person name="Dong L."/>
            <person name="Tao Y."/>
            <person name="Gao C."/>
            <person name="Wu H."/>
            <person name="Li Y."/>
            <person name="Cui Y."/>
            <person name="Guo X."/>
            <person name="Zheng S."/>
            <person name="Wang B."/>
            <person name="Yu K."/>
            <person name="Liang Q."/>
            <person name="Yang W."/>
            <person name="Lou X."/>
            <person name="Chen J."/>
            <person name="Feng M."/>
            <person name="Jian J."/>
            <person name="Zhang X."/>
            <person name="Luo G."/>
            <person name="Jiang Y."/>
            <person name="Liu J."/>
            <person name="Wang Z."/>
            <person name="Sha Y."/>
            <person name="Zhang B."/>
            <person name="Wu H."/>
            <person name="Tang D."/>
            <person name="Shen Q."/>
            <person name="Xue P."/>
            <person name="Zou S."/>
            <person name="Wang X."/>
            <person name="Liu X."/>
            <person name="Wang F."/>
            <person name="Yang Y."/>
            <person name="An X."/>
            <person name="Dong Z."/>
            <person name="Zhang K."/>
            <person name="Zhang X."/>
            <person name="Luo M.C."/>
            <person name="Dvorak J."/>
            <person name="Tong Y."/>
            <person name="Wang J."/>
            <person name="Yang H."/>
            <person name="Li Z."/>
            <person name="Wang D."/>
            <person name="Zhang A."/>
            <person name="Wang J."/>
        </authorList>
    </citation>
    <scope>NUCLEOTIDE SEQUENCE</scope>
    <source>
        <strain evidence="2">cv. G1812</strain>
    </source>
</reference>
<reference evidence="1" key="2">
    <citation type="submission" date="2018-03" db="EMBL/GenBank/DDBJ databases">
        <title>The Triticum urartu genome reveals the dynamic nature of wheat genome evolution.</title>
        <authorList>
            <person name="Ling H."/>
            <person name="Ma B."/>
            <person name="Shi X."/>
            <person name="Liu H."/>
            <person name="Dong L."/>
            <person name="Sun H."/>
            <person name="Cao Y."/>
            <person name="Gao Q."/>
            <person name="Zheng S."/>
            <person name="Li Y."/>
            <person name="Yu Y."/>
            <person name="Du H."/>
            <person name="Qi M."/>
            <person name="Li Y."/>
            <person name="Yu H."/>
            <person name="Cui Y."/>
            <person name="Wang N."/>
            <person name="Chen C."/>
            <person name="Wu H."/>
            <person name="Zhao Y."/>
            <person name="Zhang J."/>
            <person name="Li Y."/>
            <person name="Zhou W."/>
            <person name="Zhang B."/>
            <person name="Hu W."/>
            <person name="Eijk M."/>
            <person name="Tang J."/>
            <person name="Witsenboer H."/>
            <person name="Zhao S."/>
            <person name="Li Z."/>
            <person name="Zhang A."/>
            <person name="Wang D."/>
            <person name="Liang C."/>
        </authorList>
    </citation>
    <scope>NUCLEOTIDE SEQUENCE [LARGE SCALE GENOMIC DNA]</scope>
    <source>
        <strain evidence="1">cv. G1812</strain>
    </source>
</reference>
<protein>
    <submittedName>
        <fullName evidence="1">Uncharacterized protein</fullName>
    </submittedName>
</protein>
<proteinExistence type="predicted"/>
<dbReference type="Gramene" id="TuG1812G0600002449.01.T01">
    <property type="protein sequence ID" value="TuG1812G0600002449.01.T01"/>
    <property type="gene ID" value="TuG1812G0600002449.01"/>
</dbReference>
<sequence>MGLDLHFPRFLADNYIVRENLYRMMLCTSKSKQCCSILLISCRISV</sequence>
<reference evidence="1" key="3">
    <citation type="submission" date="2022-06" db="UniProtKB">
        <authorList>
            <consortium name="EnsemblPlants"/>
        </authorList>
    </citation>
    <scope>IDENTIFICATION</scope>
</reference>
<accession>A0A8R7QTR5</accession>
<dbReference type="Proteomes" id="UP000015106">
    <property type="component" value="Chromosome 6"/>
</dbReference>
<name>A0A8R7QTR5_TRIUA</name>
<organism evidence="1 2">
    <name type="scientific">Triticum urartu</name>
    <name type="common">Red wild einkorn</name>
    <name type="synonym">Crithodium urartu</name>
    <dbReference type="NCBI Taxonomy" id="4572"/>
    <lineage>
        <taxon>Eukaryota</taxon>
        <taxon>Viridiplantae</taxon>
        <taxon>Streptophyta</taxon>
        <taxon>Embryophyta</taxon>
        <taxon>Tracheophyta</taxon>
        <taxon>Spermatophyta</taxon>
        <taxon>Magnoliopsida</taxon>
        <taxon>Liliopsida</taxon>
        <taxon>Poales</taxon>
        <taxon>Poaceae</taxon>
        <taxon>BOP clade</taxon>
        <taxon>Pooideae</taxon>
        <taxon>Triticodae</taxon>
        <taxon>Triticeae</taxon>
        <taxon>Triticinae</taxon>
        <taxon>Triticum</taxon>
    </lineage>
</organism>
<keyword evidence="2" id="KW-1185">Reference proteome</keyword>